<feature type="domain" description="Chalcone isomerase" evidence="1">
    <location>
        <begin position="42"/>
        <end position="207"/>
    </location>
</feature>
<proteinExistence type="predicted"/>
<accession>A0A317CCJ7</accession>
<dbReference type="EMBL" id="QGKM01000038">
    <property type="protein sequence ID" value="PWQ96109.1"/>
    <property type="molecule type" value="Genomic_DNA"/>
</dbReference>
<comment type="caution">
    <text evidence="2">The sequence shown here is derived from an EMBL/GenBank/DDBJ whole genome shotgun (WGS) entry which is preliminary data.</text>
</comment>
<organism evidence="2 3">
    <name type="scientific">Leucothrix pacifica</name>
    <dbReference type="NCBI Taxonomy" id="1247513"/>
    <lineage>
        <taxon>Bacteria</taxon>
        <taxon>Pseudomonadati</taxon>
        <taxon>Pseudomonadota</taxon>
        <taxon>Gammaproteobacteria</taxon>
        <taxon>Thiotrichales</taxon>
        <taxon>Thiotrichaceae</taxon>
        <taxon>Leucothrix</taxon>
    </lineage>
</organism>
<gene>
    <name evidence="2" type="ORF">DKW60_13205</name>
</gene>
<dbReference type="SUPFAM" id="SSF54626">
    <property type="entry name" value="Chalcone isomerase"/>
    <property type="match status" value="1"/>
</dbReference>
<dbReference type="Proteomes" id="UP000245539">
    <property type="component" value="Unassembled WGS sequence"/>
</dbReference>
<keyword evidence="3" id="KW-1185">Reference proteome</keyword>
<protein>
    <submittedName>
        <fullName evidence="2">Chalcone isomerase</fullName>
    </submittedName>
</protein>
<dbReference type="OrthoDB" id="270742at2"/>
<dbReference type="InterPro" id="IPR036298">
    <property type="entry name" value="Chalcone_isomerase_sf"/>
</dbReference>
<evidence type="ECO:0000313" key="2">
    <source>
        <dbReference type="EMBL" id="PWQ96109.1"/>
    </source>
</evidence>
<dbReference type="GO" id="GO:0016872">
    <property type="term" value="F:intramolecular lyase activity"/>
    <property type="evidence" value="ECO:0007669"/>
    <property type="project" value="InterPro"/>
</dbReference>
<dbReference type="AlphaFoldDB" id="A0A317CCJ7"/>
<dbReference type="Pfam" id="PF16036">
    <property type="entry name" value="Chalcone_3"/>
    <property type="match status" value="1"/>
</dbReference>
<dbReference type="InterPro" id="IPR016087">
    <property type="entry name" value="Chalcone_isomerase"/>
</dbReference>
<keyword evidence="2" id="KW-0413">Isomerase</keyword>
<dbReference type="Gene3D" id="3.50.70.10">
    <property type="match status" value="1"/>
</dbReference>
<sequence length="208" mass="22443">MHSTFQPLVVTDNMKKQGEEMKTIYTMMAGLVMAFVATQASAANIAGVNMPDQLQYGGKTMVLNGAGIRKKFLMSMYVGGLYLTAKSKDGDAIMKADEPMSIRLAITSSLISPAKMKSTTLGGFQRAMGGDTSSLKKEIDQLMNSFDKGVGKGDVYELTNVPGSGVHVLRNGKLVETIRSQQFKQTLFGIWLSKTPVHAGLRAQLLGL</sequence>
<evidence type="ECO:0000313" key="3">
    <source>
        <dbReference type="Proteomes" id="UP000245539"/>
    </source>
</evidence>
<name>A0A317CCJ7_9GAMM</name>
<dbReference type="InterPro" id="IPR016088">
    <property type="entry name" value="Chalcone_isomerase_3-sand"/>
</dbReference>
<reference evidence="2 3" key="1">
    <citation type="submission" date="2018-05" db="EMBL/GenBank/DDBJ databases">
        <title>Leucothrix arctica sp. nov., isolated from Arctic seawater.</title>
        <authorList>
            <person name="Choi A."/>
            <person name="Baek K."/>
        </authorList>
    </citation>
    <scope>NUCLEOTIDE SEQUENCE [LARGE SCALE GENOMIC DNA]</scope>
    <source>
        <strain evidence="2 3">JCM 18388</strain>
    </source>
</reference>
<evidence type="ECO:0000259" key="1">
    <source>
        <dbReference type="Pfam" id="PF16036"/>
    </source>
</evidence>